<keyword evidence="7" id="KW-1185">Reference proteome</keyword>
<comment type="cofactor">
    <cofactor evidence="1">
        <name>Mg(2+)</name>
        <dbReference type="ChEBI" id="CHEBI:18420"/>
    </cofactor>
</comment>
<dbReference type="InterPro" id="IPR020084">
    <property type="entry name" value="NUDIX_hydrolase_CS"/>
</dbReference>
<comment type="similarity">
    <text evidence="4">Belongs to the Nudix hydrolase family.</text>
</comment>
<dbReference type="InterPro" id="IPR000086">
    <property type="entry name" value="NUDIX_hydrolase_dom"/>
</dbReference>
<dbReference type="PROSITE" id="PS51462">
    <property type="entry name" value="NUDIX"/>
    <property type="match status" value="1"/>
</dbReference>
<evidence type="ECO:0000256" key="4">
    <source>
        <dbReference type="RuleBase" id="RU003476"/>
    </source>
</evidence>
<evidence type="ECO:0000256" key="3">
    <source>
        <dbReference type="ARBA" id="ARBA00022842"/>
    </source>
</evidence>
<gene>
    <name evidence="6" type="ORF">GZH47_26690</name>
</gene>
<name>A0A6C0P690_9BACL</name>
<reference evidence="6 7" key="1">
    <citation type="submission" date="2020-02" db="EMBL/GenBank/DDBJ databases">
        <title>Paenibacillus sp. nov., isolated from rhizosphere soil of tomato.</title>
        <authorList>
            <person name="Weon H.-Y."/>
            <person name="Lee S.A."/>
        </authorList>
    </citation>
    <scope>NUCLEOTIDE SEQUENCE [LARGE SCALE GENOMIC DNA]</scope>
    <source>
        <strain evidence="6 7">14171R-81</strain>
    </source>
</reference>
<dbReference type="Proteomes" id="UP000479114">
    <property type="component" value="Chromosome"/>
</dbReference>
<dbReference type="PROSITE" id="PS00893">
    <property type="entry name" value="NUDIX_BOX"/>
    <property type="match status" value="1"/>
</dbReference>
<evidence type="ECO:0000313" key="6">
    <source>
        <dbReference type="EMBL" id="QHW34027.1"/>
    </source>
</evidence>
<dbReference type="InterPro" id="IPR020476">
    <property type="entry name" value="Nudix_hydrolase"/>
</dbReference>
<dbReference type="RefSeq" id="WP_162644024.1">
    <property type="nucleotide sequence ID" value="NZ_CP048286.1"/>
</dbReference>
<dbReference type="Pfam" id="PF00293">
    <property type="entry name" value="NUDIX"/>
    <property type="match status" value="1"/>
</dbReference>
<dbReference type="InterPro" id="IPR015797">
    <property type="entry name" value="NUDIX_hydrolase-like_dom_sf"/>
</dbReference>
<dbReference type="SUPFAM" id="SSF55811">
    <property type="entry name" value="Nudix"/>
    <property type="match status" value="1"/>
</dbReference>
<dbReference type="AlphaFoldDB" id="A0A6C0P690"/>
<dbReference type="GO" id="GO:0016787">
    <property type="term" value="F:hydrolase activity"/>
    <property type="evidence" value="ECO:0007669"/>
    <property type="project" value="UniProtKB-KW"/>
</dbReference>
<dbReference type="PANTHER" id="PTHR43046">
    <property type="entry name" value="GDP-MANNOSE MANNOSYL HYDROLASE"/>
    <property type="match status" value="1"/>
</dbReference>
<evidence type="ECO:0000313" key="7">
    <source>
        <dbReference type="Proteomes" id="UP000479114"/>
    </source>
</evidence>
<proteinExistence type="inferred from homology"/>
<protein>
    <submittedName>
        <fullName evidence="6">NUDIX hydrolase</fullName>
    </submittedName>
</protein>
<dbReference type="PANTHER" id="PTHR43046:SF12">
    <property type="entry name" value="GDP-MANNOSE MANNOSYL HYDROLASE"/>
    <property type="match status" value="1"/>
</dbReference>
<keyword evidence="3" id="KW-0460">Magnesium</keyword>
<evidence type="ECO:0000256" key="2">
    <source>
        <dbReference type="ARBA" id="ARBA00022801"/>
    </source>
</evidence>
<dbReference type="Gene3D" id="3.90.79.10">
    <property type="entry name" value="Nucleoside Triphosphate Pyrophosphohydrolase"/>
    <property type="match status" value="1"/>
</dbReference>
<evidence type="ECO:0000256" key="1">
    <source>
        <dbReference type="ARBA" id="ARBA00001946"/>
    </source>
</evidence>
<dbReference type="PRINTS" id="PR00502">
    <property type="entry name" value="NUDIXFAMILY"/>
</dbReference>
<dbReference type="KEGG" id="prz:GZH47_26690"/>
<feature type="domain" description="Nudix hydrolase" evidence="5">
    <location>
        <begin position="1"/>
        <end position="130"/>
    </location>
</feature>
<evidence type="ECO:0000259" key="5">
    <source>
        <dbReference type="PROSITE" id="PS51462"/>
    </source>
</evidence>
<organism evidence="6 7">
    <name type="scientific">Paenibacillus rhizovicinus</name>
    <dbReference type="NCBI Taxonomy" id="2704463"/>
    <lineage>
        <taxon>Bacteria</taxon>
        <taxon>Bacillati</taxon>
        <taxon>Bacillota</taxon>
        <taxon>Bacilli</taxon>
        <taxon>Bacillales</taxon>
        <taxon>Paenibacillaceae</taxon>
        <taxon>Paenibacillus</taxon>
    </lineage>
</organism>
<keyword evidence="2 4" id="KW-0378">Hydrolase</keyword>
<sequence length="157" mass="18337">MPVVRVIVMDKQDRVLLIQTRHTKSDGFYWIVPGGRIEEGEFSRDAAIREVKEETGLDITIKKLVWVEESKNERGQIGYIHYFLAERTDEEPIIGHDPELQASEQKIMDVAFKDREEIMTMEKVYPEVIKHSDFWDVVTEESHNPYVNRPSEGFGLE</sequence>
<accession>A0A6C0P690</accession>
<dbReference type="EMBL" id="CP048286">
    <property type="protein sequence ID" value="QHW34027.1"/>
    <property type="molecule type" value="Genomic_DNA"/>
</dbReference>